<dbReference type="Proteomes" id="UP000298714">
    <property type="component" value="Chromosome"/>
</dbReference>
<protein>
    <submittedName>
        <fullName evidence="5">Prepilin peptidase</fullName>
    </submittedName>
</protein>
<dbReference type="GO" id="GO:0004190">
    <property type="term" value="F:aspartic-type endopeptidase activity"/>
    <property type="evidence" value="ECO:0007669"/>
    <property type="project" value="InterPro"/>
</dbReference>
<keyword evidence="6" id="KW-1185">Reference proteome</keyword>
<evidence type="ECO:0000259" key="4">
    <source>
        <dbReference type="Pfam" id="PF01478"/>
    </source>
</evidence>
<dbReference type="KEGG" id="hgn:E6W36_15635"/>
<feature type="transmembrane region" description="Helical" evidence="3">
    <location>
        <begin position="128"/>
        <end position="146"/>
    </location>
</feature>
<evidence type="ECO:0000256" key="1">
    <source>
        <dbReference type="ARBA" id="ARBA00005801"/>
    </source>
</evidence>
<evidence type="ECO:0000256" key="2">
    <source>
        <dbReference type="SAM" id="MobiDB-lite"/>
    </source>
</evidence>
<sequence length="243" mass="26120">MRAGPHATMAWQASAYFSMKSPRPLSRMMVPPPGVAPSQRQTRRRVPPASRCSRAPPGGRLRLSNTSSCKADPSLRFVHHAPSVPCMMHAVTPEIARIGQVVLEIALCALLLVAAVGDVRRYIIPNRLCLGIALLAPLYWLCFRLHPATPAAAGRQATGAVNRGFRGAGRAFRPAGHGGGDVKLMAALALWLPLGAFGHAAYWTALTGAIVAAAVIVRTRLNPQAPAKFLWGGNRRRRHRRSG</sequence>
<dbReference type="GO" id="GO:0005886">
    <property type="term" value="C:plasma membrane"/>
    <property type="evidence" value="ECO:0007669"/>
    <property type="project" value="TreeGrafter"/>
</dbReference>
<name>A0A4D7CC23_9SPHN</name>
<dbReference type="Pfam" id="PF01478">
    <property type="entry name" value="Peptidase_A24"/>
    <property type="match status" value="1"/>
</dbReference>
<dbReference type="Gene3D" id="1.20.120.1220">
    <property type="match status" value="1"/>
</dbReference>
<keyword evidence="3" id="KW-1133">Transmembrane helix</keyword>
<evidence type="ECO:0000313" key="5">
    <source>
        <dbReference type="EMBL" id="QCI80596.1"/>
    </source>
</evidence>
<feature type="transmembrane region" description="Helical" evidence="3">
    <location>
        <begin position="200"/>
        <end position="217"/>
    </location>
</feature>
<dbReference type="InterPro" id="IPR000045">
    <property type="entry name" value="Prepilin_IV_endopep_pep"/>
</dbReference>
<reference evidence="6" key="1">
    <citation type="submission" date="2019-04" db="EMBL/GenBank/DDBJ databases">
        <title>Complete genome sequence of Sphingomonas sp. W1-2-3.</title>
        <authorList>
            <person name="Im W.T."/>
        </authorList>
    </citation>
    <scope>NUCLEOTIDE SEQUENCE [LARGE SCALE GENOMIC DNA]</scope>
    <source>
        <strain evidence="6">W1-2-3</strain>
    </source>
</reference>
<proteinExistence type="inferred from homology"/>
<gene>
    <name evidence="5" type="ORF">E6W36_15635</name>
</gene>
<dbReference type="PANTHER" id="PTHR30487">
    <property type="entry name" value="TYPE 4 PREPILIN-LIKE PROTEINS LEADER PEPTIDE-PROCESSING ENZYME"/>
    <property type="match status" value="1"/>
</dbReference>
<dbReference type="AlphaFoldDB" id="A0A4D7CC23"/>
<feature type="transmembrane region" description="Helical" evidence="3">
    <location>
        <begin position="95"/>
        <end position="116"/>
    </location>
</feature>
<comment type="similarity">
    <text evidence="1">Belongs to the peptidase A24 family.</text>
</comment>
<dbReference type="GO" id="GO:0006465">
    <property type="term" value="P:signal peptide processing"/>
    <property type="evidence" value="ECO:0007669"/>
    <property type="project" value="TreeGrafter"/>
</dbReference>
<accession>A0A4D7CC23</accession>
<dbReference type="EMBL" id="CP039704">
    <property type="protein sequence ID" value="QCI80596.1"/>
    <property type="molecule type" value="Genomic_DNA"/>
</dbReference>
<feature type="domain" description="Prepilin type IV endopeptidase peptidase" evidence="4">
    <location>
        <begin position="105"/>
        <end position="212"/>
    </location>
</feature>
<feature type="region of interest" description="Disordered" evidence="2">
    <location>
        <begin position="27"/>
        <end position="66"/>
    </location>
</feature>
<organism evidence="5 6">
    <name type="scientific">Hankyongella ginsenosidimutans</name>
    <dbReference type="NCBI Taxonomy" id="1763828"/>
    <lineage>
        <taxon>Bacteria</taxon>
        <taxon>Pseudomonadati</taxon>
        <taxon>Pseudomonadota</taxon>
        <taxon>Alphaproteobacteria</taxon>
        <taxon>Sphingomonadales</taxon>
        <taxon>Sphingomonadaceae</taxon>
        <taxon>Hankyongella</taxon>
    </lineage>
</organism>
<keyword evidence="3" id="KW-0812">Transmembrane</keyword>
<dbReference type="PANTHER" id="PTHR30487:SF0">
    <property type="entry name" value="PREPILIN LEADER PEPTIDASE_N-METHYLTRANSFERASE-RELATED"/>
    <property type="match status" value="1"/>
</dbReference>
<evidence type="ECO:0000313" key="6">
    <source>
        <dbReference type="Proteomes" id="UP000298714"/>
    </source>
</evidence>
<keyword evidence="3" id="KW-0472">Membrane</keyword>
<evidence type="ECO:0000256" key="3">
    <source>
        <dbReference type="SAM" id="Phobius"/>
    </source>
</evidence>
<dbReference type="InterPro" id="IPR050882">
    <property type="entry name" value="Prepilin_peptidase/N-MTase"/>
</dbReference>